<dbReference type="GO" id="GO:0036222">
    <property type="term" value="F:XTP diphosphatase activity"/>
    <property type="evidence" value="ECO:0007669"/>
    <property type="project" value="UniProtKB-UniRule"/>
</dbReference>
<reference evidence="12 13" key="1">
    <citation type="submission" date="2017-06" db="EMBL/GenBank/DDBJ databases">
        <title>Celeribacter sp. TSPH2 complete genome sequence.</title>
        <authorList>
            <person name="Woo J.-H."/>
            <person name="Kim H.-S."/>
        </authorList>
    </citation>
    <scope>NUCLEOTIDE SEQUENCE [LARGE SCALE GENOMIC DNA]</scope>
    <source>
        <strain evidence="12 13">TSPH2</strain>
    </source>
</reference>
<evidence type="ECO:0000313" key="13">
    <source>
        <dbReference type="Proteomes" id="UP000217935"/>
    </source>
</evidence>
<keyword evidence="5 10" id="KW-0378">Hydrolase</keyword>
<evidence type="ECO:0000256" key="7">
    <source>
        <dbReference type="ARBA" id="ARBA00023080"/>
    </source>
</evidence>
<comment type="function">
    <text evidence="10">Pyrophosphatase that catalyzes the hydrolysis of nucleoside triphosphates to their monophosphate derivatives, with a high preference for the non-canonical purine nucleotides XTP (xanthosine triphosphate), dITP (deoxyinosine triphosphate) and ITP. Seems to function as a house-cleaning enzyme that removes non-canonical purine nucleotides from the nucleotide pool, thus preventing their incorporation into DNA/RNA and avoiding chromosomal lesions.</text>
</comment>
<dbReference type="GO" id="GO:0009146">
    <property type="term" value="P:purine nucleoside triphosphate catabolic process"/>
    <property type="evidence" value="ECO:0007669"/>
    <property type="project" value="UniProtKB-UniRule"/>
</dbReference>
<comment type="cofactor">
    <cofactor evidence="10">
        <name>Mg(2+)</name>
        <dbReference type="ChEBI" id="CHEBI:18420"/>
    </cofactor>
    <text evidence="10">Binds 1 Mg(2+) ion per subunit.</text>
</comment>
<dbReference type="EMBL" id="CP022196">
    <property type="protein sequence ID" value="ATG48376.1"/>
    <property type="molecule type" value="Genomic_DNA"/>
</dbReference>
<comment type="catalytic activity">
    <reaction evidence="8 10">
        <text>dITP + H2O = dIMP + diphosphate + H(+)</text>
        <dbReference type="Rhea" id="RHEA:28342"/>
        <dbReference type="ChEBI" id="CHEBI:15377"/>
        <dbReference type="ChEBI" id="CHEBI:15378"/>
        <dbReference type="ChEBI" id="CHEBI:33019"/>
        <dbReference type="ChEBI" id="CHEBI:61194"/>
        <dbReference type="ChEBI" id="CHEBI:61382"/>
        <dbReference type="EC" id="3.6.1.66"/>
    </reaction>
</comment>
<comment type="subunit">
    <text evidence="2 10">Homodimer.</text>
</comment>
<dbReference type="GO" id="GO:0046872">
    <property type="term" value="F:metal ion binding"/>
    <property type="evidence" value="ECO:0007669"/>
    <property type="project" value="UniProtKB-KW"/>
</dbReference>
<protein>
    <recommendedName>
        <fullName evidence="10">dITP/XTP pyrophosphatase</fullName>
        <ecNumber evidence="10">3.6.1.66</ecNumber>
    </recommendedName>
    <alternativeName>
        <fullName evidence="10">Non-canonical purine NTP pyrophosphatase</fullName>
    </alternativeName>
    <alternativeName>
        <fullName evidence="10">Non-standard purine NTP pyrophosphatase</fullName>
    </alternativeName>
    <alternativeName>
        <fullName evidence="10">Nucleoside-triphosphate diphosphatase</fullName>
    </alternativeName>
    <alternativeName>
        <fullName evidence="10">Nucleoside-triphosphate pyrophosphatase</fullName>
        <shortName evidence="10">NTPase</shortName>
    </alternativeName>
</protein>
<keyword evidence="3 10" id="KW-0479">Metal-binding</keyword>
<evidence type="ECO:0000256" key="4">
    <source>
        <dbReference type="ARBA" id="ARBA00022741"/>
    </source>
</evidence>
<dbReference type="EC" id="3.6.1.66" evidence="10"/>
<feature type="binding site" evidence="10">
    <location>
        <begin position="189"/>
        <end position="190"/>
    </location>
    <ligand>
        <name>substrate</name>
    </ligand>
</feature>
<dbReference type="Pfam" id="PF01725">
    <property type="entry name" value="Ham1p_like"/>
    <property type="match status" value="1"/>
</dbReference>
<feature type="binding site" evidence="10">
    <location>
        <begin position="14"/>
        <end position="19"/>
    </location>
    <ligand>
        <name>substrate</name>
    </ligand>
</feature>
<dbReference type="STRING" id="1758178.GCA_001550095_04092"/>
<sequence>MMRAFDGDKLVLASHNKGKLREIAELMEPFGIEVISAGELGFEEPEETEDTFAGNARIKAHFAAKSSGLPALSDDSGLAVDGLDGAPGVYSADWAETPNGRDFAMAMQKVWDRLEETNAAEPRTARFCCTLCLAWPDGHDEIFEGTVEGRIVWPARGPHGFGYDPMFLPDGETETFGEMDHARKQAMSHRADAFHKLVSGPFKDLNT</sequence>
<dbReference type="GO" id="GO:0017111">
    <property type="term" value="F:ribonucleoside triphosphate phosphatase activity"/>
    <property type="evidence" value="ECO:0007669"/>
    <property type="project" value="InterPro"/>
</dbReference>
<dbReference type="CDD" id="cd00515">
    <property type="entry name" value="HAM1"/>
    <property type="match status" value="1"/>
</dbReference>
<feature type="binding site" evidence="10">
    <location>
        <position position="75"/>
    </location>
    <ligand>
        <name>Mg(2+)</name>
        <dbReference type="ChEBI" id="CHEBI:18420"/>
    </ligand>
</feature>
<feature type="binding site" evidence="10">
    <location>
        <position position="76"/>
    </location>
    <ligand>
        <name>substrate</name>
    </ligand>
</feature>
<feature type="active site" description="Proton acceptor" evidence="10">
    <location>
        <position position="75"/>
    </location>
</feature>
<organism evidence="12 13">
    <name type="scientific">Celeribacter ethanolicus</name>
    <dbReference type="NCBI Taxonomy" id="1758178"/>
    <lineage>
        <taxon>Bacteria</taxon>
        <taxon>Pseudomonadati</taxon>
        <taxon>Pseudomonadota</taxon>
        <taxon>Alphaproteobacteria</taxon>
        <taxon>Rhodobacterales</taxon>
        <taxon>Roseobacteraceae</taxon>
        <taxon>Celeribacter</taxon>
    </lineage>
</organism>
<feature type="binding site" evidence="10">
    <location>
        <position position="46"/>
    </location>
    <ligand>
        <name>Mg(2+)</name>
        <dbReference type="ChEBI" id="CHEBI:18420"/>
    </ligand>
</feature>
<feature type="binding site" evidence="10">
    <location>
        <begin position="161"/>
        <end position="164"/>
    </location>
    <ligand>
        <name>substrate</name>
    </ligand>
</feature>
<dbReference type="PANTHER" id="PTHR11067:SF9">
    <property type="entry name" value="INOSINE TRIPHOSPHATE PYROPHOSPHATASE"/>
    <property type="match status" value="1"/>
</dbReference>
<dbReference type="PANTHER" id="PTHR11067">
    <property type="entry name" value="INOSINE TRIPHOSPHATE PYROPHOSPHATASE/HAM1 PROTEIN"/>
    <property type="match status" value="1"/>
</dbReference>
<evidence type="ECO:0000256" key="5">
    <source>
        <dbReference type="ARBA" id="ARBA00022801"/>
    </source>
</evidence>
<accession>A0A291GED1</accession>
<comment type="catalytic activity">
    <reaction evidence="10">
        <text>ITP + H2O = IMP + diphosphate + H(+)</text>
        <dbReference type="Rhea" id="RHEA:29399"/>
        <dbReference type="ChEBI" id="CHEBI:15377"/>
        <dbReference type="ChEBI" id="CHEBI:15378"/>
        <dbReference type="ChEBI" id="CHEBI:33019"/>
        <dbReference type="ChEBI" id="CHEBI:58053"/>
        <dbReference type="ChEBI" id="CHEBI:61402"/>
        <dbReference type="EC" id="3.6.1.66"/>
    </reaction>
</comment>
<comment type="similarity">
    <text evidence="1 10 11">Belongs to the HAM1 NTPase family.</text>
</comment>
<dbReference type="AlphaFoldDB" id="A0A291GED1"/>
<dbReference type="InterPro" id="IPR002637">
    <property type="entry name" value="RdgB/HAM1"/>
</dbReference>
<dbReference type="GO" id="GO:0036220">
    <property type="term" value="F:ITP diphosphatase activity"/>
    <property type="evidence" value="ECO:0007669"/>
    <property type="project" value="UniProtKB-UniRule"/>
</dbReference>
<dbReference type="GO" id="GO:0005829">
    <property type="term" value="C:cytosol"/>
    <property type="evidence" value="ECO:0007669"/>
    <property type="project" value="TreeGrafter"/>
</dbReference>
<keyword evidence="13" id="KW-1185">Reference proteome</keyword>
<evidence type="ECO:0000256" key="11">
    <source>
        <dbReference type="RuleBase" id="RU003781"/>
    </source>
</evidence>
<proteinExistence type="inferred from homology"/>
<keyword evidence="6 10" id="KW-0460">Magnesium</keyword>
<dbReference type="Gene3D" id="3.90.950.10">
    <property type="match status" value="1"/>
</dbReference>
<feature type="binding site" evidence="10">
    <location>
        <position position="184"/>
    </location>
    <ligand>
        <name>substrate</name>
    </ligand>
</feature>
<dbReference type="Proteomes" id="UP000217935">
    <property type="component" value="Chromosome"/>
</dbReference>
<dbReference type="HAMAP" id="MF_01405">
    <property type="entry name" value="Non_canon_purine_NTPase"/>
    <property type="match status" value="1"/>
</dbReference>
<name>A0A291GED1_9RHOB</name>
<dbReference type="OrthoDB" id="9807456at2"/>
<dbReference type="SUPFAM" id="SSF52972">
    <property type="entry name" value="ITPase-like"/>
    <property type="match status" value="1"/>
</dbReference>
<dbReference type="NCBIfam" id="TIGR00042">
    <property type="entry name" value="RdgB/HAM1 family non-canonical purine NTP pyrophosphatase"/>
    <property type="match status" value="1"/>
</dbReference>
<evidence type="ECO:0000256" key="9">
    <source>
        <dbReference type="ARBA" id="ARBA00052017"/>
    </source>
</evidence>
<dbReference type="InterPro" id="IPR029001">
    <property type="entry name" value="ITPase-like_fam"/>
</dbReference>
<keyword evidence="7 10" id="KW-0546">Nucleotide metabolism</keyword>
<dbReference type="KEGG" id="ceh:CEW89_12875"/>
<dbReference type="GO" id="GO:0035870">
    <property type="term" value="F:dITP diphosphatase activity"/>
    <property type="evidence" value="ECO:0007669"/>
    <property type="project" value="UniProtKB-UniRule"/>
</dbReference>
<evidence type="ECO:0000256" key="3">
    <source>
        <dbReference type="ARBA" id="ARBA00022723"/>
    </source>
</evidence>
<evidence type="ECO:0000256" key="8">
    <source>
        <dbReference type="ARBA" id="ARBA00051875"/>
    </source>
</evidence>
<dbReference type="InterPro" id="IPR020922">
    <property type="entry name" value="dITP/XTP_pyrophosphatase"/>
</dbReference>
<evidence type="ECO:0000256" key="2">
    <source>
        <dbReference type="ARBA" id="ARBA00011738"/>
    </source>
</evidence>
<dbReference type="FunFam" id="3.90.950.10:FF:000001">
    <property type="entry name" value="dITP/XTP pyrophosphatase"/>
    <property type="match status" value="1"/>
</dbReference>
<evidence type="ECO:0000256" key="10">
    <source>
        <dbReference type="HAMAP-Rule" id="MF_01405"/>
    </source>
</evidence>
<dbReference type="GO" id="GO:0000166">
    <property type="term" value="F:nucleotide binding"/>
    <property type="evidence" value="ECO:0007669"/>
    <property type="project" value="UniProtKB-KW"/>
</dbReference>
<evidence type="ECO:0000256" key="6">
    <source>
        <dbReference type="ARBA" id="ARBA00022842"/>
    </source>
</evidence>
<gene>
    <name evidence="12" type="primary">rdgB</name>
    <name evidence="12" type="ORF">CEW89_12875</name>
</gene>
<evidence type="ECO:0000313" key="12">
    <source>
        <dbReference type="EMBL" id="ATG48376.1"/>
    </source>
</evidence>
<keyword evidence="4 10" id="KW-0547">Nucleotide-binding</keyword>
<evidence type="ECO:0000256" key="1">
    <source>
        <dbReference type="ARBA" id="ARBA00008023"/>
    </source>
</evidence>
<comment type="catalytic activity">
    <reaction evidence="9 10">
        <text>XTP + H2O = XMP + diphosphate + H(+)</text>
        <dbReference type="Rhea" id="RHEA:28610"/>
        <dbReference type="ChEBI" id="CHEBI:15377"/>
        <dbReference type="ChEBI" id="CHEBI:15378"/>
        <dbReference type="ChEBI" id="CHEBI:33019"/>
        <dbReference type="ChEBI" id="CHEBI:57464"/>
        <dbReference type="ChEBI" id="CHEBI:61314"/>
        <dbReference type="EC" id="3.6.1.66"/>
    </reaction>
</comment>
<dbReference type="GO" id="GO:0009117">
    <property type="term" value="P:nucleotide metabolic process"/>
    <property type="evidence" value="ECO:0007669"/>
    <property type="project" value="UniProtKB-KW"/>
</dbReference>